<feature type="non-terminal residue" evidence="1">
    <location>
        <position position="1"/>
    </location>
</feature>
<dbReference type="Proteomes" id="UP000814033">
    <property type="component" value="Unassembled WGS sequence"/>
</dbReference>
<protein>
    <submittedName>
        <fullName evidence="1">Uncharacterized protein</fullName>
    </submittedName>
</protein>
<accession>A0ACB8S4M7</accession>
<dbReference type="EMBL" id="MU275853">
    <property type="protein sequence ID" value="KAI0051305.1"/>
    <property type="molecule type" value="Genomic_DNA"/>
</dbReference>
<proteinExistence type="predicted"/>
<gene>
    <name evidence="1" type="ORF">FA95DRAFT_1469727</name>
</gene>
<evidence type="ECO:0000313" key="2">
    <source>
        <dbReference type="Proteomes" id="UP000814033"/>
    </source>
</evidence>
<evidence type="ECO:0000313" key="1">
    <source>
        <dbReference type="EMBL" id="KAI0051305.1"/>
    </source>
</evidence>
<organism evidence="1 2">
    <name type="scientific">Auriscalpium vulgare</name>
    <dbReference type="NCBI Taxonomy" id="40419"/>
    <lineage>
        <taxon>Eukaryota</taxon>
        <taxon>Fungi</taxon>
        <taxon>Dikarya</taxon>
        <taxon>Basidiomycota</taxon>
        <taxon>Agaricomycotina</taxon>
        <taxon>Agaricomycetes</taxon>
        <taxon>Russulales</taxon>
        <taxon>Auriscalpiaceae</taxon>
        <taxon>Auriscalpium</taxon>
    </lineage>
</organism>
<feature type="non-terminal residue" evidence="1">
    <location>
        <position position="69"/>
    </location>
</feature>
<name>A0ACB8S4M7_9AGAM</name>
<comment type="caution">
    <text evidence="1">The sequence shown here is derived from an EMBL/GenBank/DDBJ whole genome shotgun (WGS) entry which is preliminary data.</text>
</comment>
<keyword evidence="2" id="KW-1185">Reference proteome</keyword>
<sequence length="69" mass="7527">GGASTLVASFLARARGTNEPEASMMRARTLAHFMREVKGFVLDHGHEVGNQWDNQIDAYRVGLEGLLGN</sequence>
<reference evidence="1" key="1">
    <citation type="submission" date="2021-02" db="EMBL/GenBank/DDBJ databases">
        <authorList>
            <consortium name="DOE Joint Genome Institute"/>
            <person name="Ahrendt S."/>
            <person name="Looney B.P."/>
            <person name="Miyauchi S."/>
            <person name="Morin E."/>
            <person name="Drula E."/>
            <person name="Courty P.E."/>
            <person name="Chicoki N."/>
            <person name="Fauchery L."/>
            <person name="Kohler A."/>
            <person name="Kuo A."/>
            <person name="Labutti K."/>
            <person name="Pangilinan J."/>
            <person name="Lipzen A."/>
            <person name="Riley R."/>
            <person name="Andreopoulos W."/>
            <person name="He G."/>
            <person name="Johnson J."/>
            <person name="Barry K.W."/>
            <person name="Grigoriev I.V."/>
            <person name="Nagy L."/>
            <person name="Hibbett D."/>
            <person name="Henrissat B."/>
            <person name="Matheny P.B."/>
            <person name="Labbe J."/>
            <person name="Martin F."/>
        </authorList>
    </citation>
    <scope>NUCLEOTIDE SEQUENCE</scope>
    <source>
        <strain evidence="1">FP105234-sp</strain>
    </source>
</reference>
<reference evidence="1" key="2">
    <citation type="journal article" date="2022" name="New Phytol.">
        <title>Evolutionary transition to the ectomycorrhizal habit in the genomes of a hyperdiverse lineage of mushroom-forming fungi.</title>
        <authorList>
            <person name="Looney B."/>
            <person name="Miyauchi S."/>
            <person name="Morin E."/>
            <person name="Drula E."/>
            <person name="Courty P.E."/>
            <person name="Kohler A."/>
            <person name="Kuo A."/>
            <person name="LaButti K."/>
            <person name="Pangilinan J."/>
            <person name="Lipzen A."/>
            <person name="Riley R."/>
            <person name="Andreopoulos W."/>
            <person name="He G."/>
            <person name="Johnson J."/>
            <person name="Nolan M."/>
            <person name="Tritt A."/>
            <person name="Barry K.W."/>
            <person name="Grigoriev I.V."/>
            <person name="Nagy L.G."/>
            <person name="Hibbett D."/>
            <person name="Henrissat B."/>
            <person name="Matheny P.B."/>
            <person name="Labbe J."/>
            <person name="Martin F.M."/>
        </authorList>
    </citation>
    <scope>NUCLEOTIDE SEQUENCE</scope>
    <source>
        <strain evidence="1">FP105234-sp</strain>
    </source>
</reference>